<proteinExistence type="predicted"/>
<reference evidence="3" key="1">
    <citation type="submission" date="2020-11" db="EMBL/GenBank/DDBJ databases">
        <title>Isolation and identification of active actinomycetes.</title>
        <authorList>
            <person name="Sun X."/>
        </authorList>
    </citation>
    <scope>NUCLEOTIDE SEQUENCE</scope>
    <source>
        <strain evidence="3">NEAU-A11</strain>
    </source>
</reference>
<evidence type="ECO:0000313" key="4">
    <source>
        <dbReference type="Proteomes" id="UP000598146"/>
    </source>
</evidence>
<feature type="transmembrane region" description="Helical" evidence="2">
    <location>
        <begin position="21"/>
        <end position="40"/>
    </location>
</feature>
<evidence type="ECO:0000256" key="1">
    <source>
        <dbReference type="SAM" id="MobiDB-lite"/>
    </source>
</evidence>
<dbReference type="Proteomes" id="UP000598146">
    <property type="component" value="Unassembled WGS sequence"/>
</dbReference>
<evidence type="ECO:0000256" key="2">
    <source>
        <dbReference type="SAM" id="Phobius"/>
    </source>
</evidence>
<dbReference type="RefSeq" id="WP_196419077.1">
    <property type="nucleotide sequence ID" value="NZ_JADQTO010000026.1"/>
</dbReference>
<dbReference type="AlphaFoldDB" id="A0A931CHL5"/>
<keyword evidence="4" id="KW-1185">Reference proteome</keyword>
<keyword evidence="2" id="KW-0472">Membrane</keyword>
<sequence>MVDQRTGSRPATTRRRGRWRAGAVFGAALGLAPHLLHHAGLLAGTALLAGTGGTVLFGVLGLAAMLPMLRNLRRRFGTWWAPGIAVTSFAVLFAVSALLIGPALRTALDGPPQPDPAPSAPAGEHTRHHR</sequence>
<name>A0A931CHL5_9ACTN</name>
<feature type="transmembrane region" description="Helical" evidence="2">
    <location>
        <begin position="79"/>
        <end position="104"/>
    </location>
</feature>
<feature type="region of interest" description="Disordered" evidence="1">
    <location>
        <begin position="108"/>
        <end position="130"/>
    </location>
</feature>
<protein>
    <submittedName>
        <fullName evidence="3">Uncharacterized protein</fullName>
    </submittedName>
</protein>
<feature type="transmembrane region" description="Helical" evidence="2">
    <location>
        <begin position="46"/>
        <end position="67"/>
    </location>
</feature>
<keyword evidence="2" id="KW-1133">Transmembrane helix</keyword>
<evidence type="ECO:0000313" key="3">
    <source>
        <dbReference type="EMBL" id="MBG0567306.1"/>
    </source>
</evidence>
<organism evidence="3 4">
    <name type="scientific">Actinoplanes aureus</name>
    <dbReference type="NCBI Taxonomy" id="2792083"/>
    <lineage>
        <taxon>Bacteria</taxon>
        <taxon>Bacillati</taxon>
        <taxon>Actinomycetota</taxon>
        <taxon>Actinomycetes</taxon>
        <taxon>Micromonosporales</taxon>
        <taxon>Micromonosporaceae</taxon>
        <taxon>Actinoplanes</taxon>
    </lineage>
</organism>
<comment type="caution">
    <text evidence="3">The sequence shown here is derived from an EMBL/GenBank/DDBJ whole genome shotgun (WGS) entry which is preliminary data.</text>
</comment>
<gene>
    <name evidence="3" type="ORF">I4J89_38240</name>
</gene>
<accession>A0A931CHL5</accession>
<dbReference type="EMBL" id="JADQTO010000026">
    <property type="protein sequence ID" value="MBG0567306.1"/>
    <property type="molecule type" value="Genomic_DNA"/>
</dbReference>
<keyword evidence="2" id="KW-0812">Transmembrane</keyword>